<reference evidence="17 18" key="1">
    <citation type="submission" date="2019-07" db="EMBL/GenBank/DDBJ databases">
        <title>Draft genome assembly of a fouling barnacle, Amphibalanus amphitrite (Darwin, 1854): The first reference genome for Thecostraca.</title>
        <authorList>
            <person name="Kim W."/>
        </authorList>
    </citation>
    <scope>NUCLEOTIDE SEQUENCE [LARGE SCALE GENOMIC DNA]</scope>
    <source>
        <strain evidence="17">SNU_AA5</strain>
        <tissue evidence="17">Soma without cirri and trophi</tissue>
    </source>
</reference>
<dbReference type="PROSITE" id="PS50236">
    <property type="entry name" value="CHCR"/>
    <property type="match status" value="1"/>
</dbReference>
<dbReference type="InterPro" id="IPR016024">
    <property type="entry name" value="ARM-type_fold"/>
</dbReference>
<comment type="subcellular location">
    <subcellularLocation>
        <location evidence="2">Late endosome membrane</location>
        <topology evidence="2">Peripheral membrane protein</topology>
        <orientation evidence="2">Cytoplasmic side</orientation>
    </subcellularLocation>
    <subcellularLocation>
        <location evidence="1">Lysosome</location>
    </subcellularLocation>
</comment>
<evidence type="ECO:0000256" key="12">
    <source>
        <dbReference type="PROSITE-ProRule" id="PRU00175"/>
    </source>
</evidence>
<dbReference type="InterPro" id="IPR000547">
    <property type="entry name" value="Clathrin_H-chain/VPS_repeat"/>
</dbReference>
<evidence type="ECO:0000256" key="2">
    <source>
        <dbReference type="ARBA" id="ARBA00004492"/>
    </source>
</evidence>
<dbReference type="InterPro" id="IPR057307">
    <property type="entry name" value="PEP5_VPS11_N"/>
</dbReference>
<gene>
    <name evidence="17" type="primary">VPS11</name>
    <name evidence="17" type="ORF">FJT64_010755</name>
</gene>
<dbReference type="Pfam" id="PF12451">
    <property type="entry name" value="VPS11_C"/>
    <property type="match status" value="1"/>
</dbReference>
<dbReference type="InterPro" id="IPR001841">
    <property type="entry name" value="Znf_RING"/>
</dbReference>
<feature type="repeat" description="CHCR" evidence="13">
    <location>
        <begin position="370"/>
        <end position="516"/>
    </location>
</feature>
<evidence type="ECO:0000256" key="5">
    <source>
        <dbReference type="ARBA" id="ARBA00022723"/>
    </source>
</evidence>
<sequence length="921" mass="100386">MALLQSADVLCTGSGRGCLVLGDSRGLVHFVSRQLEVLSHRLFEARVSQLAQLKFSPVLAAAGEDEIGVSSIKVFGLEQLDGGGAPRLLRQLKLPPAAADGGTAVTCLAVHENLFMAAGFADGRVILWRGDLTRERAGKPQVLHSGSAPVTGLGFRSTGKTSHLFVATAQEVCCYNVTFKDKENQIRLDETGCAPHCAVISEGTSEPQFTVGKPDAIYCYSPNERGACFVFEGEKRLLHWFKGYLVVLGAEKVTAAAGGAETTSTERHVLTVYDVANKYVALHVPLRDVQHVVSDWGQLFVVTSQRKLHALRELDTQAKLQVLFKKNLYDMAIKLAQSQQYDADGLMNIFKEYGDYLHGKGDYSGAVQQYIKTIGKLIPSYVIRKYLDTQRISDLTVYLEALHHGGHGSADHTTLLINCYTKLRLTEQLDQFIQGEGDAVEYDVATAVRVCRSSGYHEQALLIADRHRQVDVVVSILTEDLGDPGRALQYISKLPHEQCEAAILRHGAALLKVKPTDTVELLKKLSCAPKSGADADSDCSVPIQQYLDLFVAAPSAQASFLQHLMEVRPAALDSDALLALLEVYLPRSEEQQDPGDDWTPPGGFGGDGGASGGDGGATGGTDTSVPGGDTEKALRVLDCVRLKDVPLALRVCQDHGFQQGVAKLYERYGMHSHILHTQLEAADYPAALETCRRFGGEQPLLWLDALRALTKLLNPPSEVITVVLDNIEKGKVAPSLEVVEILVESPTLELGAVRDYMMRVLTADQEAIDEHTAAAQKFAEEAESIRKEIETEENSAMVFQRTICSACSQPLELPSVHFFCPHSFHQHCFQSYAEGDDSCPLCLTEQTELRRQTSSQPTESTEGADMEELYSELRAADDKFSVLSDFFGRGVFSEVERPAEGSQQAAAAPPPPQAQTPQSEC</sequence>
<evidence type="ECO:0000313" key="17">
    <source>
        <dbReference type="EMBL" id="KAF0291087.1"/>
    </source>
</evidence>
<comment type="similarity">
    <text evidence="3 11">Belongs to the VPS11 family.</text>
</comment>
<proteinExistence type="inferred from homology"/>
<evidence type="ECO:0000256" key="14">
    <source>
        <dbReference type="SAM" id="Coils"/>
    </source>
</evidence>
<dbReference type="InterPro" id="IPR016528">
    <property type="entry name" value="VPS11"/>
</dbReference>
<dbReference type="Gene3D" id="2.130.10.10">
    <property type="entry name" value="YVTN repeat-like/Quinoprotein amine dehydrogenase"/>
    <property type="match status" value="1"/>
</dbReference>
<dbReference type="GO" id="GO:0031902">
    <property type="term" value="C:late endosome membrane"/>
    <property type="evidence" value="ECO:0007669"/>
    <property type="project" value="UniProtKB-SubCell"/>
</dbReference>
<dbReference type="Proteomes" id="UP000440578">
    <property type="component" value="Unassembled WGS sequence"/>
</dbReference>
<keyword evidence="18" id="KW-1185">Reference proteome</keyword>
<evidence type="ECO:0000256" key="6">
    <source>
        <dbReference type="ARBA" id="ARBA00022771"/>
    </source>
</evidence>
<dbReference type="SUPFAM" id="SSF57850">
    <property type="entry name" value="RING/U-box"/>
    <property type="match status" value="1"/>
</dbReference>
<keyword evidence="4" id="KW-0813">Transport</keyword>
<feature type="compositionally biased region" description="Gly residues" evidence="15">
    <location>
        <begin position="602"/>
        <end position="619"/>
    </location>
</feature>
<feature type="region of interest" description="Disordered" evidence="15">
    <location>
        <begin position="895"/>
        <end position="921"/>
    </location>
</feature>
<dbReference type="Pfam" id="PF23341">
    <property type="entry name" value="PEP5_VPS11_N"/>
    <property type="match status" value="1"/>
</dbReference>
<feature type="domain" description="RING-type" evidence="16">
    <location>
        <begin position="804"/>
        <end position="842"/>
    </location>
</feature>
<keyword evidence="10" id="KW-0458">Lysosome</keyword>
<dbReference type="GO" id="GO:0007033">
    <property type="term" value="P:vacuole organization"/>
    <property type="evidence" value="ECO:0007669"/>
    <property type="project" value="TreeGrafter"/>
</dbReference>
<evidence type="ECO:0000313" key="18">
    <source>
        <dbReference type="Proteomes" id="UP000440578"/>
    </source>
</evidence>
<dbReference type="InterPro" id="IPR015943">
    <property type="entry name" value="WD40/YVTN_repeat-like_dom_sf"/>
</dbReference>
<name>A0A6A4V456_AMPAM</name>
<evidence type="ECO:0000256" key="15">
    <source>
        <dbReference type="SAM" id="MobiDB-lite"/>
    </source>
</evidence>
<dbReference type="GO" id="GO:0008270">
    <property type="term" value="F:zinc ion binding"/>
    <property type="evidence" value="ECO:0007669"/>
    <property type="project" value="UniProtKB-KW"/>
</dbReference>
<dbReference type="InterPro" id="IPR024763">
    <property type="entry name" value="VPS11_C"/>
</dbReference>
<dbReference type="Gene3D" id="3.30.40.10">
    <property type="entry name" value="Zinc/RING finger domain, C3HC4 (zinc finger)"/>
    <property type="match status" value="1"/>
</dbReference>
<dbReference type="EMBL" id="VIIS01001907">
    <property type="protein sequence ID" value="KAF0291087.1"/>
    <property type="molecule type" value="Genomic_DNA"/>
</dbReference>
<evidence type="ECO:0000256" key="8">
    <source>
        <dbReference type="ARBA" id="ARBA00022927"/>
    </source>
</evidence>
<keyword evidence="7" id="KW-0862">Zinc</keyword>
<dbReference type="Pfam" id="PF23356">
    <property type="entry name" value="TPR_PEP5_VPS11"/>
    <property type="match status" value="2"/>
</dbReference>
<dbReference type="InterPro" id="IPR036322">
    <property type="entry name" value="WD40_repeat_dom_sf"/>
</dbReference>
<dbReference type="PROSITE" id="PS50089">
    <property type="entry name" value="ZF_RING_2"/>
    <property type="match status" value="1"/>
</dbReference>
<keyword evidence="8" id="KW-0653">Protein transport</keyword>
<dbReference type="GO" id="GO:0006904">
    <property type="term" value="P:vesicle docking involved in exocytosis"/>
    <property type="evidence" value="ECO:0007669"/>
    <property type="project" value="TreeGrafter"/>
</dbReference>
<evidence type="ECO:0000256" key="9">
    <source>
        <dbReference type="ARBA" id="ARBA00023136"/>
    </source>
</evidence>
<evidence type="ECO:0000256" key="7">
    <source>
        <dbReference type="ARBA" id="ARBA00022833"/>
    </source>
</evidence>
<organism evidence="17 18">
    <name type="scientific">Amphibalanus amphitrite</name>
    <name type="common">Striped barnacle</name>
    <name type="synonym">Balanus amphitrite</name>
    <dbReference type="NCBI Taxonomy" id="1232801"/>
    <lineage>
        <taxon>Eukaryota</taxon>
        <taxon>Metazoa</taxon>
        <taxon>Ecdysozoa</taxon>
        <taxon>Arthropoda</taxon>
        <taxon>Crustacea</taxon>
        <taxon>Multicrustacea</taxon>
        <taxon>Cirripedia</taxon>
        <taxon>Thoracica</taxon>
        <taxon>Thoracicalcarea</taxon>
        <taxon>Balanomorpha</taxon>
        <taxon>Balanoidea</taxon>
        <taxon>Balanidae</taxon>
        <taxon>Amphibalaninae</taxon>
        <taxon>Amphibalanus</taxon>
    </lineage>
</organism>
<dbReference type="InterPro" id="IPR057308">
    <property type="entry name" value="CHCR_PEP5_VPS11"/>
</dbReference>
<protein>
    <recommendedName>
        <fullName evidence="11">Vacuolar protein sorting-associated protein 11 homolog</fullName>
    </recommendedName>
</protein>
<evidence type="ECO:0000256" key="13">
    <source>
        <dbReference type="PROSITE-ProRule" id="PRU01006"/>
    </source>
</evidence>
<dbReference type="GO" id="GO:0030674">
    <property type="term" value="F:protein-macromolecule adaptor activity"/>
    <property type="evidence" value="ECO:0007669"/>
    <property type="project" value="TreeGrafter"/>
</dbReference>
<keyword evidence="6 12" id="KW-0863">Zinc-finger</keyword>
<evidence type="ECO:0000256" key="10">
    <source>
        <dbReference type="ARBA" id="ARBA00023228"/>
    </source>
</evidence>
<keyword evidence="9 11" id="KW-0472">Membrane</keyword>
<dbReference type="SUPFAM" id="SSF48371">
    <property type="entry name" value="ARM repeat"/>
    <property type="match status" value="1"/>
</dbReference>
<accession>A0A6A4V456</accession>
<keyword evidence="5" id="KW-0479">Metal-binding</keyword>
<dbReference type="OrthoDB" id="26184at2759"/>
<evidence type="ECO:0000259" key="16">
    <source>
        <dbReference type="PROSITE" id="PS50089"/>
    </source>
</evidence>
<dbReference type="GO" id="GO:0048284">
    <property type="term" value="P:organelle fusion"/>
    <property type="evidence" value="ECO:0007669"/>
    <property type="project" value="TreeGrafter"/>
</dbReference>
<evidence type="ECO:0000256" key="11">
    <source>
        <dbReference type="PIRNR" id="PIRNR007860"/>
    </source>
</evidence>
<dbReference type="PANTHER" id="PTHR23323">
    <property type="entry name" value="VACUOLAR PROTEIN SORTING-ASSOCIATED PROTEIN"/>
    <property type="match status" value="1"/>
</dbReference>
<dbReference type="SUPFAM" id="SSF50978">
    <property type="entry name" value="WD40 repeat-like"/>
    <property type="match status" value="1"/>
</dbReference>
<dbReference type="AlphaFoldDB" id="A0A6A4V456"/>
<dbReference type="CDD" id="cd16688">
    <property type="entry name" value="RING-H2_Vps11"/>
    <property type="match status" value="1"/>
</dbReference>
<dbReference type="GO" id="GO:0030897">
    <property type="term" value="C:HOPS complex"/>
    <property type="evidence" value="ECO:0007669"/>
    <property type="project" value="TreeGrafter"/>
</dbReference>
<dbReference type="PIRSF" id="PIRSF007860">
    <property type="entry name" value="VPS11"/>
    <property type="match status" value="1"/>
</dbReference>
<keyword evidence="14" id="KW-0175">Coiled coil</keyword>
<dbReference type="InterPro" id="IPR013083">
    <property type="entry name" value="Znf_RING/FYVE/PHD"/>
</dbReference>
<dbReference type="PANTHER" id="PTHR23323:SF24">
    <property type="entry name" value="VACUOLAR PROTEIN SORTING-ASSOCIATED PROTEIN 11 HOMOLOG"/>
    <property type="match status" value="1"/>
</dbReference>
<dbReference type="GO" id="GO:0007032">
    <property type="term" value="P:endosome organization"/>
    <property type="evidence" value="ECO:0007669"/>
    <property type="project" value="TreeGrafter"/>
</dbReference>
<feature type="region of interest" description="Disordered" evidence="15">
    <location>
        <begin position="588"/>
        <end position="629"/>
    </location>
</feature>
<evidence type="ECO:0000256" key="4">
    <source>
        <dbReference type="ARBA" id="ARBA00022448"/>
    </source>
</evidence>
<dbReference type="GO" id="GO:0006886">
    <property type="term" value="P:intracellular protein transport"/>
    <property type="evidence" value="ECO:0007669"/>
    <property type="project" value="UniProtKB-UniRule"/>
</dbReference>
<dbReference type="GO" id="GO:0005764">
    <property type="term" value="C:lysosome"/>
    <property type="evidence" value="ECO:0007669"/>
    <property type="project" value="UniProtKB-SubCell"/>
</dbReference>
<comment type="caution">
    <text evidence="17">The sequence shown here is derived from an EMBL/GenBank/DDBJ whole genome shotgun (WGS) entry which is preliminary data.</text>
</comment>
<evidence type="ECO:0000256" key="1">
    <source>
        <dbReference type="ARBA" id="ARBA00004371"/>
    </source>
</evidence>
<feature type="coiled-coil region" evidence="14">
    <location>
        <begin position="768"/>
        <end position="795"/>
    </location>
</feature>
<evidence type="ECO:0000256" key="3">
    <source>
        <dbReference type="ARBA" id="ARBA00007070"/>
    </source>
</evidence>